<accession>A0AAE7BCG1</accession>
<dbReference type="AlphaFoldDB" id="A0AAE7BCG1"/>
<protein>
    <submittedName>
        <fullName evidence="1">Uncharacterized protein</fullName>
    </submittedName>
</protein>
<proteinExistence type="predicted"/>
<dbReference type="KEGG" id="avp:AVENP_2306"/>
<evidence type="ECO:0000313" key="2">
    <source>
        <dbReference type="Proteomes" id="UP000503482"/>
    </source>
</evidence>
<name>A0AAE7BCG1_9BACT</name>
<reference evidence="1 2" key="1">
    <citation type="submission" date="2020-05" db="EMBL/GenBank/DDBJ databases">
        <title>Complete genome sequencing of Campylobacter and Arcobacter type strains.</title>
        <authorList>
            <person name="Miller W.G."/>
            <person name="Yee E."/>
        </authorList>
    </citation>
    <scope>NUCLEOTIDE SEQUENCE [LARGE SCALE GENOMIC DNA]</scope>
    <source>
        <strain evidence="1 2">LMG 26156</strain>
    </source>
</reference>
<dbReference type="Proteomes" id="UP000503482">
    <property type="component" value="Chromosome"/>
</dbReference>
<dbReference type="RefSeq" id="WP_153802239.1">
    <property type="nucleotide sequence ID" value="NZ_CP053840.1"/>
</dbReference>
<organism evidence="1 2">
    <name type="scientific">Arcobacter venerupis</name>
    <dbReference type="NCBI Taxonomy" id="1054033"/>
    <lineage>
        <taxon>Bacteria</taxon>
        <taxon>Pseudomonadati</taxon>
        <taxon>Campylobacterota</taxon>
        <taxon>Epsilonproteobacteria</taxon>
        <taxon>Campylobacterales</taxon>
        <taxon>Arcobacteraceae</taxon>
        <taxon>Arcobacter</taxon>
    </lineage>
</organism>
<evidence type="ECO:0000313" key="1">
    <source>
        <dbReference type="EMBL" id="QKF67834.1"/>
    </source>
</evidence>
<dbReference type="EMBL" id="CP053840">
    <property type="protein sequence ID" value="QKF67834.1"/>
    <property type="molecule type" value="Genomic_DNA"/>
</dbReference>
<gene>
    <name evidence="1" type="ORF">AVENP_2306</name>
</gene>
<keyword evidence="2" id="KW-1185">Reference proteome</keyword>
<sequence length="233" mass="27981">MNRQFMLNFLNKKFTSSSIKTKIELFLLPLLLLYFVYYLCSIYVKDDLQMKSNINFDEYSKKEFNESFLDFSSNLQDYALKNQIVIFNITNNKKVLFIKAKAKIGDIERFITTIETLNNFTNITFFTLNKQDSENYLFEVNVDLNKFYIKKTEKQIIKEIKPKIQTNNEKSIEYKINGIISDYAFINDTWVKKDEKIDDFKLTKIERNYIVLENENRKIKLELENEDYLKKLN</sequence>